<dbReference type="GO" id="GO:0003677">
    <property type="term" value="F:DNA binding"/>
    <property type="evidence" value="ECO:0007669"/>
    <property type="project" value="TreeGrafter"/>
</dbReference>
<dbReference type="SUPFAM" id="SSF57903">
    <property type="entry name" value="FYVE/PHD zinc finger"/>
    <property type="match status" value="1"/>
</dbReference>
<feature type="compositionally biased region" description="Low complexity" evidence="1">
    <location>
        <begin position="295"/>
        <end position="316"/>
    </location>
</feature>
<dbReference type="InterPro" id="IPR036397">
    <property type="entry name" value="RNaseH_sf"/>
</dbReference>
<dbReference type="AlphaFoldDB" id="A0A5N3ZZ04"/>
<dbReference type="GO" id="GO:0005634">
    <property type="term" value="C:nucleus"/>
    <property type="evidence" value="ECO:0007669"/>
    <property type="project" value="TreeGrafter"/>
</dbReference>
<evidence type="ECO:0000259" key="2">
    <source>
        <dbReference type="PROSITE" id="PS50081"/>
    </source>
</evidence>
<proteinExistence type="predicted"/>
<protein>
    <recommendedName>
        <fullName evidence="2">Phorbol-ester/DAG-type domain-containing protein</fullName>
    </recommendedName>
</protein>
<feature type="region of interest" description="Disordered" evidence="1">
    <location>
        <begin position="241"/>
        <end position="357"/>
    </location>
</feature>
<dbReference type="InterPro" id="IPR050863">
    <property type="entry name" value="CenT-Element_Derived"/>
</dbReference>
<gene>
    <name evidence="3" type="ORF">PPYR_15372</name>
</gene>
<feature type="compositionally biased region" description="Pro residues" evidence="1">
    <location>
        <begin position="283"/>
        <end position="294"/>
    </location>
</feature>
<dbReference type="PROSITE" id="PS50081">
    <property type="entry name" value="ZF_DAG_PE_2"/>
    <property type="match status" value="1"/>
</dbReference>
<dbReference type="InterPro" id="IPR011011">
    <property type="entry name" value="Znf_FYVE_PHD"/>
</dbReference>
<name>A0A5N3ZZ04_PHOPY</name>
<dbReference type="PANTHER" id="PTHR19303:SF74">
    <property type="entry name" value="POGO TRANSPOSABLE ELEMENT WITH KRAB DOMAIN"/>
    <property type="match status" value="1"/>
</dbReference>
<feature type="compositionally biased region" description="Low complexity" evidence="1">
    <location>
        <begin position="253"/>
        <end position="264"/>
    </location>
</feature>
<dbReference type="Gene3D" id="3.30.40.10">
    <property type="entry name" value="Zinc/RING finger domain, C3HC4 (zinc finger)"/>
    <property type="match status" value="1"/>
</dbReference>
<dbReference type="PANTHER" id="PTHR19303">
    <property type="entry name" value="TRANSPOSON"/>
    <property type="match status" value="1"/>
</dbReference>
<feature type="domain" description="Phorbol-ester/DAG-type" evidence="2">
    <location>
        <begin position="402"/>
        <end position="450"/>
    </location>
</feature>
<dbReference type="InterPro" id="IPR002219">
    <property type="entry name" value="PKC_DAG/PE"/>
</dbReference>
<evidence type="ECO:0000313" key="3">
    <source>
        <dbReference type="EMBL" id="KAB0790292.1"/>
    </source>
</evidence>
<reference evidence="3 4" key="1">
    <citation type="journal article" date="2018" name="Elife">
        <title>Firefly genomes illuminate parallel origins of bioluminescence in beetles.</title>
        <authorList>
            <person name="Fallon T.R."/>
            <person name="Lower S.E."/>
            <person name="Chang C.H."/>
            <person name="Bessho-Uehara M."/>
            <person name="Martin G.J."/>
            <person name="Bewick A.J."/>
            <person name="Behringer M."/>
            <person name="Debat H.J."/>
            <person name="Wong I."/>
            <person name="Day J.C."/>
            <person name="Suvorov A."/>
            <person name="Silva C.J."/>
            <person name="Stanger-Hall K.F."/>
            <person name="Hall D.W."/>
            <person name="Schmitz R.J."/>
            <person name="Nelson D.R."/>
            <person name="Lewis S.M."/>
            <person name="Shigenobu S."/>
            <person name="Bybee S.M."/>
            <person name="Larracuente A.M."/>
            <person name="Oba Y."/>
            <person name="Weng J.K."/>
        </authorList>
    </citation>
    <scope>NUCLEOTIDE SEQUENCE [LARGE SCALE GENOMIC DNA]</scope>
    <source>
        <strain evidence="3">1611_PpyrPB1</strain>
        <tissue evidence="3">Whole body</tissue>
    </source>
</reference>
<accession>A0A5N3ZZ04</accession>
<comment type="caution">
    <text evidence="3">The sequence shown here is derived from an EMBL/GenBank/DDBJ whole genome shotgun (WGS) entry which is preliminary data.</text>
</comment>
<dbReference type="InterPro" id="IPR004875">
    <property type="entry name" value="DDE_SF_endonuclease_dom"/>
</dbReference>
<dbReference type="Pfam" id="PF03184">
    <property type="entry name" value="DDE_1"/>
    <property type="match status" value="1"/>
</dbReference>
<dbReference type="InParanoid" id="A0A5N3ZZ04"/>
<dbReference type="InterPro" id="IPR013083">
    <property type="entry name" value="Znf_RING/FYVE/PHD"/>
</dbReference>
<evidence type="ECO:0000313" key="4">
    <source>
        <dbReference type="Proteomes" id="UP000327044"/>
    </source>
</evidence>
<feature type="compositionally biased region" description="Basic residues" evidence="1">
    <location>
        <begin position="343"/>
        <end position="352"/>
    </location>
</feature>
<dbReference type="Gene3D" id="3.30.420.10">
    <property type="entry name" value="Ribonuclease H-like superfamily/Ribonuclease H"/>
    <property type="match status" value="1"/>
</dbReference>
<dbReference type="EMBL" id="VVIM01001552">
    <property type="protein sequence ID" value="KAB0790292.1"/>
    <property type="molecule type" value="Genomic_DNA"/>
</dbReference>
<keyword evidence="4" id="KW-1185">Reference proteome</keyword>
<dbReference type="CDD" id="cd15517">
    <property type="entry name" value="PHD_TCF19_like"/>
    <property type="match status" value="1"/>
</dbReference>
<dbReference type="OrthoDB" id="7383979at2759"/>
<dbReference type="Proteomes" id="UP000327044">
    <property type="component" value="Unassembled WGS sequence"/>
</dbReference>
<organism evidence="3 4">
    <name type="scientific">Photinus pyralis</name>
    <name type="common">Common eastern firefly</name>
    <name type="synonym">Lampyris pyralis</name>
    <dbReference type="NCBI Taxonomy" id="7054"/>
    <lineage>
        <taxon>Eukaryota</taxon>
        <taxon>Metazoa</taxon>
        <taxon>Ecdysozoa</taxon>
        <taxon>Arthropoda</taxon>
        <taxon>Hexapoda</taxon>
        <taxon>Insecta</taxon>
        <taxon>Pterygota</taxon>
        <taxon>Neoptera</taxon>
        <taxon>Endopterygota</taxon>
        <taxon>Coleoptera</taxon>
        <taxon>Polyphaga</taxon>
        <taxon>Elateriformia</taxon>
        <taxon>Elateroidea</taxon>
        <taxon>Lampyridae</taxon>
        <taxon>Lampyrinae</taxon>
        <taxon>Photinus</taxon>
    </lineage>
</organism>
<evidence type="ECO:0000256" key="1">
    <source>
        <dbReference type="SAM" id="MobiDB-lite"/>
    </source>
</evidence>
<sequence length="459" mass="50238">MDETGITTVQRPDRIVARKGFRQIGSLTSAERGTLVTMAIAVSAAGNSIPPLFVFPRVHFKDHFLQGAPVGSIGTANPSGWMKNEQFLTFVQHLVTTVKSTKESPILLLLDNHESHLSIPALNYAKDNGVVMLSFPPHCSHKLQPLDRSVFGPLKKYINSGCASWLKTNPGKTISIYNIPAIVAAALPLAIVPNNVTAGFRVTGVYPFNRDIFEDQEFLPSYVTDRENPTTAPDKLLEHQKENTDNTAVPHIGPSTSGPLSSPLFTEPPFIQSTEVIPVTSAPSPPTPSTPPPLLTSTHATPSTSSQSSLSIQPTSFAVSKTNHLITPETIRPLPKAGERKPGRQQRRKRKSAILTDTPIKNELEAQQALKAQTKPSVVKRKVFVGKVHVSTKKKRVKKPLSDSFSEEDETFCLVCGGTYSGSKDPWLQCVQCKEWAHEKCANKDPFYVCQNCDSNDDM</sequence>